<reference evidence="1" key="1">
    <citation type="journal article" date="2015" name="Nature">
        <title>Complex archaea that bridge the gap between prokaryotes and eukaryotes.</title>
        <authorList>
            <person name="Spang A."/>
            <person name="Saw J.H."/>
            <person name="Jorgensen S.L."/>
            <person name="Zaremba-Niedzwiedzka K."/>
            <person name="Martijn J."/>
            <person name="Lind A.E."/>
            <person name="van Eijk R."/>
            <person name="Schleper C."/>
            <person name="Guy L."/>
            <person name="Ettema T.J."/>
        </authorList>
    </citation>
    <scope>NUCLEOTIDE SEQUENCE</scope>
</reference>
<dbReference type="GO" id="GO:0032259">
    <property type="term" value="P:methylation"/>
    <property type="evidence" value="ECO:0007669"/>
    <property type="project" value="InterPro"/>
</dbReference>
<proteinExistence type="predicted"/>
<evidence type="ECO:0000313" key="1">
    <source>
        <dbReference type="EMBL" id="KKM66536.1"/>
    </source>
</evidence>
<sequence>MSTPYRLWEIQERSNTGPQCDEDEFLSKIFSPTLQKIVKKYEIKYNPKTPVPADDDLADRVWKAGWELFQEVGLYNTDTHRIIKVSDDEIKEALYVAKDQYWVGAGKDAVLWKHRKIEDREPPFCLFSPDCTCSEELHYSMCLAYLKEPLLDGFCAPILEDSIGLKIRSGSPFEINACTQHIYNLRLAAKQVGRPGVFLVAVGTAEHDSGQIAVSNENWGVRTTDSRLIGTLTEFKTADTLLNRVVHCAQYGCYVGNLTGPIYGGWCGGSEGVAVTLVAYSLNGLCIHGAIYNLHFPFHLNLASNTTRELLWPIAVAGQAMARNSKLLYKSGGYTNAGPMTEMVFYEAACHALVSTVNSWHLWEIGAARNKHRNRTTPLEARIAMEVGHAVAGQGMTREEANDIALRLLSIYEEQAATAPLGKEYQECYDVATALPTQEHFDMYRKIKDELSNMGIEFLY</sequence>
<organism evidence="1">
    <name type="scientific">marine sediment metagenome</name>
    <dbReference type="NCBI Taxonomy" id="412755"/>
    <lineage>
        <taxon>unclassified sequences</taxon>
        <taxon>metagenomes</taxon>
        <taxon>ecological metagenomes</taxon>
    </lineage>
</organism>
<dbReference type="InterPro" id="IPR036655">
    <property type="entry name" value="MtmB_sf"/>
</dbReference>
<dbReference type="Gene3D" id="3.20.20.460">
    <property type="entry name" value="Monomethylamine methyltransferase MtmB"/>
    <property type="match status" value="1"/>
</dbReference>
<dbReference type="AlphaFoldDB" id="A0A0F9JVP8"/>
<protein>
    <recommendedName>
        <fullName evidence="2">Monomethylamine:corrinoid methyltransferase</fullName>
    </recommendedName>
</protein>
<dbReference type="GO" id="GO:0008168">
    <property type="term" value="F:methyltransferase activity"/>
    <property type="evidence" value="ECO:0007669"/>
    <property type="project" value="InterPro"/>
</dbReference>
<dbReference type="SUPFAM" id="SSF75098">
    <property type="entry name" value="Monomethylamine methyltransferase MtmB"/>
    <property type="match status" value="1"/>
</dbReference>
<dbReference type="EMBL" id="LAZR01010511">
    <property type="protein sequence ID" value="KKM66536.1"/>
    <property type="molecule type" value="Genomic_DNA"/>
</dbReference>
<name>A0A0F9JVP8_9ZZZZ</name>
<accession>A0A0F9JVP8</accession>
<comment type="caution">
    <text evidence="1">The sequence shown here is derived from an EMBL/GenBank/DDBJ whole genome shotgun (WGS) entry which is preliminary data.</text>
</comment>
<dbReference type="InterPro" id="IPR008031">
    <property type="entry name" value="MtmB_MeTrfase"/>
</dbReference>
<gene>
    <name evidence="1" type="ORF">LCGC14_1480200</name>
</gene>
<evidence type="ECO:0008006" key="2">
    <source>
        <dbReference type="Google" id="ProtNLM"/>
    </source>
</evidence>
<dbReference type="Pfam" id="PF05369">
    <property type="entry name" value="MtmB"/>
    <property type="match status" value="1"/>
</dbReference>